<dbReference type="Pfam" id="PF00258">
    <property type="entry name" value="Flavodoxin_1"/>
    <property type="match status" value="1"/>
</dbReference>
<feature type="region of interest" description="Disordered" evidence="12">
    <location>
        <begin position="216"/>
        <end position="241"/>
    </location>
</feature>
<evidence type="ECO:0000256" key="10">
    <source>
        <dbReference type="ARBA" id="ARBA00023002"/>
    </source>
</evidence>
<dbReference type="SUPFAM" id="SSF52218">
    <property type="entry name" value="Flavoproteins"/>
    <property type="match status" value="1"/>
</dbReference>
<dbReference type="InterPro" id="IPR008254">
    <property type="entry name" value="Flavodoxin/NO_synth"/>
</dbReference>
<dbReference type="RefSeq" id="WP_237055073.1">
    <property type="nucleotide sequence ID" value="NZ_JAKJPO010000007.1"/>
</dbReference>
<dbReference type="PROSITE" id="PS51384">
    <property type="entry name" value="FAD_FR"/>
    <property type="match status" value="1"/>
</dbReference>
<protein>
    <submittedName>
        <fullName evidence="15">Assimilatory sulfite reductase (NADPH) flavoprotein subunit</fullName>
        <ecNumber evidence="15">1.8.1.2</ecNumber>
    </submittedName>
</protein>
<dbReference type="InterPro" id="IPR001433">
    <property type="entry name" value="OxRdtase_FAD/NAD-bd"/>
</dbReference>
<sequence>MPASPAPAPLTDEQSGLLTRLTDGLDGAGLWWISGYAAGLARAQAPAARMATSLATTAVLPAADATPASPLTIVYGSQTGNARRVAEKLAAQAEAAGAVVRLLRADAYPTRELKDEKQLYIVISTQGEGDPPDDSIALVEFIRGRRAPKLPQLRYAVLGLGDSSYPQFCEMGRVLDERLAELGATRLFERGEADLDIDSVATPWLERAVDEARAMARGAAPAHSATVTPLRPLQSGPAHDRDRPFQAELLASHPLSASSGLRSPRGRDVRHFELSLEGSGLHYQPGDALGVWPRNPPALIDEVLATLKLDGDTAVAASGEERPLRDWLDGRRELTRLSRPFLAAHAERCGDAGLQAMLQPDRRADLARLFDELQVIDLLRRHPAGWDAAGLVAALRPMAPRLYSIASSQKHVGDEVHLTVAHVEYDFDGRTRWGTASNFLARAGEGARLPVYIEPNERFRLPADPDRDIIMVGPGTGVAPFRAFVQERTETAAGGRNWLFFGNPHFRTDFLYQLEWQRAIRDGRLHRLDLAFSRDKEKSPHVDAQGVAGDSHRKIYVQRRLREQGRAIYDWLENGAHFYVCGAIAMGKDVHAALLDVIATHGGQSREDAEDYLGRLQQQGRYARDVY</sequence>
<evidence type="ECO:0000259" key="13">
    <source>
        <dbReference type="PROSITE" id="PS50902"/>
    </source>
</evidence>
<accession>A0ABS9HVS2</accession>
<evidence type="ECO:0000256" key="8">
    <source>
        <dbReference type="ARBA" id="ARBA00022857"/>
    </source>
</evidence>
<feature type="domain" description="FAD-binding FR-type" evidence="14">
    <location>
        <begin position="242"/>
        <end position="462"/>
    </location>
</feature>
<dbReference type="Gene3D" id="1.20.990.10">
    <property type="entry name" value="NADPH-cytochrome p450 Reductase, Chain A, domain 3"/>
    <property type="match status" value="1"/>
</dbReference>
<dbReference type="InterPro" id="IPR001094">
    <property type="entry name" value="Flavdoxin-like"/>
</dbReference>
<proteinExistence type="predicted"/>
<dbReference type="Gene3D" id="3.40.50.80">
    <property type="entry name" value="Nucleotide-binding domain of ferredoxin-NADP reductase (FNR) module"/>
    <property type="match status" value="1"/>
</dbReference>
<keyword evidence="4" id="KW-0028">Amino-acid biosynthesis</keyword>
<dbReference type="PANTHER" id="PTHR19384">
    <property type="entry name" value="NITRIC OXIDE SYNTHASE-RELATED"/>
    <property type="match status" value="1"/>
</dbReference>
<keyword evidence="5" id="KW-0285">Flavoprotein</keyword>
<evidence type="ECO:0000256" key="11">
    <source>
        <dbReference type="ARBA" id="ARBA00023192"/>
    </source>
</evidence>
<feature type="compositionally biased region" description="Low complexity" evidence="12">
    <location>
        <begin position="216"/>
        <end position="225"/>
    </location>
</feature>
<feature type="domain" description="Flavodoxin-like" evidence="13">
    <location>
        <begin position="71"/>
        <end position="209"/>
    </location>
</feature>
<evidence type="ECO:0000256" key="5">
    <source>
        <dbReference type="ARBA" id="ARBA00022630"/>
    </source>
</evidence>
<dbReference type="Pfam" id="PF00667">
    <property type="entry name" value="FAD_binding_1"/>
    <property type="match status" value="2"/>
</dbReference>
<comment type="cofactor">
    <cofactor evidence="2">
        <name>FAD</name>
        <dbReference type="ChEBI" id="CHEBI:57692"/>
    </cofactor>
</comment>
<dbReference type="CDD" id="cd06199">
    <property type="entry name" value="SiR"/>
    <property type="match status" value="1"/>
</dbReference>
<keyword evidence="16" id="KW-1185">Reference proteome</keyword>
<evidence type="ECO:0000256" key="6">
    <source>
        <dbReference type="ARBA" id="ARBA00022643"/>
    </source>
</evidence>
<evidence type="ECO:0000256" key="3">
    <source>
        <dbReference type="ARBA" id="ARBA00022448"/>
    </source>
</evidence>
<gene>
    <name evidence="15" type="ORF">L3V18_11720</name>
</gene>
<reference evidence="15 16" key="1">
    <citation type="submission" date="2022-01" db="EMBL/GenBank/DDBJ databases">
        <title>Lysobacter chinensis sp. nov., a bacterium isolated from cow dung compost.</title>
        <authorList>
            <person name="Liu Y."/>
        </authorList>
    </citation>
    <scope>NUCLEOTIDE SEQUENCE [LARGE SCALE GENOMIC DNA]</scope>
    <source>
        <strain evidence="15 16">TLK-CK17</strain>
    </source>
</reference>
<evidence type="ECO:0000256" key="1">
    <source>
        <dbReference type="ARBA" id="ARBA00001917"/>
    </source>
</evidence>
<dbReference type="InterPro" id="IPR003097">
    <property type="entry name" value="CysJ-like_FAD-binding"/>
</dbReference>
<name>A0ABS9HVS2_9GAMM</name>
<dbReference type="InterPro" id="IPR017927">
    <property type="entry name" value="FAD-bd_FR_type"/>
</dbReference>
<dbReference type="Pfam" id="PF00175">
    <property type="entry name" value="NAD_binding_1"/>
    <property type="match status" value="1"/>
</dbReference>
<dbReference type="PIRSF" id="PIRSF000207">
    <property type="entry name" value="SiR-FP_CysJ"/>
    <property type="match status" value="1"/>
</dbReference>
<evidence type="ECO:0000256" key="4">
    <source>
        <dbReference type="ARBA" id="ARBA00022605"/>
    </source>
</evidence>
<dbReference type="Proteomes" id="UP001430796">
    <property type="component" value="Unassembled WGS sequence"/>
</dbReference>
<evidence type="ECO:0000313" key="16">
    <source>
        <dbReference type="Proteomes" id="UP001430796"/>
    </source>
</evidence>
<keyword evidence="11" id="KW-0198">Cysteine biosynthesis</keyword>
<reference evidence="15 16" key="3">
    <citation type="submission" date="2022-01" db="EMBL/GenBank/DDBJ databases">
        <authorList>
            <person name="Zhou L.Y."/>
        </authorList>
    </citation>
    <scope>NUCLEOTIDE SEQUENCE [LARGE SCALE GENOMIC DNA]</scope>
    <source>
        <strain evidence="15 16">TLK-CK17</strain>
    </source>
</reference>
<dbReference type="InterPro" id="IPR001709">
    <property type="entry name" value="Flavoprot_Pyr_Nucl_cyt_Rdtase"/>
</dbReference>
<evidence type="ECO:0000259" key="14">
    <source>
        <dbReference type="PROSITE" id="PS51384"/>
    </source>
</evidence>
<dbReference type="EMBL" id="JAKJPO010000007">
    <property type="protein sequence ID" value="MCF7222450.1"/>
    <property type="molecule type" value="Genomic_DNA"/>
</dbReference>
<dbReference type="EC" id="1.8.1.2" evidence="15"/>
<comment type="cofactor">
    <cofactor evidence="1">
        <name>FMN</name>
        <dbReference type="ChEBI" id="CHEBI:58210"/>
    </cofactor>
</comment>
<evidence type="ECO:0000256" key="7">
    <source>
        <dbReference type="ARBA" id="ARBA00022827"/>
    </source>
</evidence>
<keyword evidence="9" id="KW-0249">Electron transport</keyword>
<keyword evidence="10 15" id="KW-0560">Oxidoreductase</keyword>
<dbReference type="InterPro" id="IPR029039">
    <property type="entry name" value="Flavoprotein-like_sf"/>
</dbReference>
<dbReference type="SUPFAM" id="SSF63380">
    <property type="entry name" value="Riboflavin synthase domain-like"/>
    <property type="match status" value="1"/>
</dbReference>
<dbReference type="PRINTS" id="PR00371">
    <property type="entry name" value="FPNCR"/>
</dbReference>
<dbReference type="InterPro" id="IPR023173">
    <property type="entry name" value="NADPH_Cyt_P450_Rdtase_alpha"/>
</dbReference>
<dbReference type="InterPro" id="IPR010199">
    <property type="entry name" value="CysJ"/>
</dbReference>
<keyword evidence="6" id="KW-0288">FMN</keyword>
<dbReference type="Gene3D" id="2.40.30.10">
    <property type="entry name" value="Translation factors"/>
    <property type="match status" value="1"/>
</dbReference>
<evidence type="ECO:0000256" key="2">
    <source>
        <dbReference type="ARBA" id="ARBA00001974"/>
    </source>
</evidence>
<evidence type="ECO:0000256" key="12">
    <source>
        <dbReference type="SAM" id="MobiDB-lite"/>
    </source>
</evidence>
<organism evidence="15 16">
    <name type="scientific">Marilutibacter chinensis</name>
    <dbReference type="NCBI Taxonomy" id="2912247"/>
    <lineage>
        <taxon>Bacteria</taxon>
        <taxon>Pseudomonadati</taxon>
        <taxon>Pseudomonadota</taxon>
        <taxon>Gammaproteobacteria</taxon>
        <taxon>Lysobacterales</taxon>
        <taxon>Lysobacteraceae</taxon>
        <taxon>Marilutibacter</taxon>
    </lineage>
</organism>
<evidence type="ECO:0000313" key="15">
    <source>
        <dbReference type="EMBL" id="MCF7222450.1"/>
    </source>
</evidence>
<dbReference type="SUPFAM" id="SSF52343">
    <property type="entry name" value="Ferredoxin reductase-like, C-terminal NADP-linked domain"/>
    <property type="match status" value="1"/>
</dbReference>
<keyword evidence="7" id="KW-0274">FAD</keyword>
<dbReference type="PROSITE" id="PS50902">
    <property type="entry name" value="FLAVODOXIN_LIKE"/>
    <property type="match status" value="1"/>
</dbReference>
<comment type="caution">
    <text evidence="15">The sequence shown here is derived from an EMBL/GenBank/DDBJ whole genome shotgun (WGS) entry which is preliminary data.</text>
</comment>
<keyword evidence="8" id="KW-0521">NADP</keyword>
<dbReference type="Gene3D" id="3.40.50.360">
    <property type="match status" value="1"/>
</dbReference>
<dbReference type="PRINTS" id="PR00369">
    <property type="entry name" value="FLAVODOXIN"/>
</dbReference>
<dbReference type="NCBIfam" id="TIGR01931">
    <property type="entry name" value="cysJ"/>
    <property type="match status" value="1"/>
</dbReference>
<dbReference type="InterPro" id="IPR039261">
    <property type="entry name" value="FNR_nucleotide-bd"/>
</dbReference>
<dbReference type="GO" id="GO:0004783">
    <property type="term" value="F:sulfite reductase (NADPH) activity"/>
    <property type="evidence" value="ECO:0007669"/>
    <property type="project" value="UniProtKB-EC"/>
</dbReference>
<evidence type="ECO:0000256" key="9">
    <source>
        <dbReference type="ARBA" id="ARBA00022982"/>
    </source>
</evidence>
<keyword evidence="3" id="KW-0813">Transport</keyword>
<dbReference type="InterPro" id="IPR017938">
    <property type="entry name" value="Riboflavin_synthase-like_b-brl"/>
</dbReference>
<reference evidence="16" key="2">
    <citation type="submission" date="2022-01" db="EMBL/GenBank/DDBJ databases">
        <title>Lysobacter chinensis sp. nov., a bacterium isolated from cow dung compost.</title>
        <authorList>
            <person name="Zhou L.Y."/>
        </authorList>
    </citation>
    <scope>NUCLEOTIDE SEQUENCE [LARGE SCALE GENOMIC DNA]</scope>
    <source>
        <strain evidence="16">TLK-CK17</strain>
    </source>
</reference>
<dbReference type="PANTHER" id="PTHR19384:SF128">
    <property type="entry name" value="NADPH OXIDOREDUCTASE A"/>
    <property type="match status" value="1"/>
</dbReference>